<dbReference type="EMBL" id="GBXM01074711">
    <property type="protein sequence ID" value="JAH33866.1"/>
    <property type="molecule type" value="Transcribed_RNA"/>
</dbReference>
<sequence length="30" mass="3439">MHTHIQRTGKPQGRELHMAVHPCDNFGIQV</sequence>
<dbReference type="AlphaFoldDB" id="A0A0E9RXJ4"/>
<organism evidence="1">
    <name type="scientific">Anguilla anguilla</name>
    <name type="common">European freshwater eel</name>
    <name type="synonym">Muraena anguilla</name>
    <dbReference type="NCBI Taxonomy" id="7936"/>
    <lineage>
        <taxon>Eukaryota</taxon>
        <taxon>Metazoa</taxon>
        <taxon>Chordata</taxon>
        <taxon>Craniata</taxon>
        <taxon>Vertebrata</taxon>
        <taxon>Euteleostomi</taxon>
        <taxon>Actinopterygii</taxon>
        <taxon>Neopterygii</taxon>
        <taxon>Teleostei</taxon>
        <taxon>Anguilliformes</taxon>
        <taxon>Anguillidae</taxon>
        <taxon>Anguilla</taxon>
    </lineage>
</organism>
<reference evidence="1" key="2">
    <citation type="journal article" date="2015" name="Fish Shellfish Immunol.">
        <title>Early steps in the European eel (Anguilla anguilla)-Vibrio vulnificus interaction in the gills: Role of the RtxA13 toxin.</title>
        <authorList>
            <person name="Callol A."/>
            <person name="Pajuelo D."/>
            <person name="Ebbesson L."/>
            <person name="Teles M."/>
            <person name="MacKenzie S."/>
            <person name="Amaro C."/>
        </authorList>
    </citation>
    <scope>NUCLEOTIDE SEQUENCE</scope>
</reference>
<name>A0A0E9RXJ4_ANGAN</name>
<protein>
    <submittedName>
        <fullName evidence="1">Uncharacterized protein</fullName>
    </submittedName>
</protein>
<accession>A0A0E9RXJ4</accession>
<proteinExistence type="predicted"/>
<reference evidence="1" key="1">
    <citation type="submission" date="2014-11" db="EMBL/GenBank/DDBJ databases">
        <authorList>
            <person name="Amaro Gonzalez C."/>
        </authorList>
    </citation>
    <scope>NUCLEOTIDE SEQUENCE</scope>
</reference>
<evidence type="ECO:0000313" key="1">
    <source>
        <dbReference type="EMBL" id="JAH33866.1"/>
    </source>
</evidence>